<dbReference type="STRING" id="1237896.T0K9B5"/>
<evidence type="ECO:0000313" key="3">
    <source>
        <dbReference type="Proteomes" id="UP000015530"/>
    </source>
</evidence>
<protein>
    <submittedName>
        <fullName evidence="2">Fungal specific transcription factor</fullName>
    </submittedName>
</protein>
<sequence>MHPIPMLDTALQCLRIFLESVNTDFQFFRNEEIDSLFQNYVQGQSCPSQGAYAAISMVCACASWTLHGAQNAITERLVENAMRMLPGIMMEAPDTLAVGAMLLMTPGAQQDMELLKKFVTSFEANKPQHDGKVVYEALTIIYKSALEALSHTNQDQDQPDPAWSRLPVPASDLELNPPNFDDHSDNTCIY</sequence>
<feature type="compositionally biased region" description="Basic and acidic residues" evidence="1">
    <location>
        <begin position="180"/>
        <end position="190"/>
    </location>
</feature>
<accession>T0K9B5</accession>
<comment type="caution">
    <text evidence="2">The sequence shown here is derived from an EMBL/GenBank/DDBJ whole genome shotgun (WGS) entry which is preliminary data.</text>
</comment>
<name>T0K9B5_COLGC</name>
<proteinExistence type="predicted"/>
<dbReference type="AlphaFoldDB" id="T0K9B5"/>
<dbReference type="Proteomes" id="UP000015530">
    <property type="component" value="Unassembled WGS sequence"/>
</dbReference>
<dbReference type="OrthoDB" id="4116913at2759"/>
<dbReference type="HOGENOM" id="CLU_1427875_0_0_1"/>
<evidence type="ECO:0000313" key="2">
    <source>
        <dbReference type="EMBL" id="EQB48604.1"/>
    </source>
</evidence>
<gene>
    <name evidence="2" type="ORF">CGLO_12141</name>
</gene>
<dbReference type="eggNOG" id="ENOG502QZJZ">
    <property type="taxonomic scope" value="Eukaryota"/>
</dbReference>
<dbReference type="CDD" id="cd12148">
    <property type="entry name" value="fungal_TF_MHR"/>
    <property type="match status" value="1"/>
</dbReference>
<feature type="region of interest" description="Disordered" evidence="1">
    <location>
        <begin position="151"/>
        <end position="190"/>
    </location>
</feature>
<reference evidence="3" key="1">
    <citation type="journal article" date="2013" name="Mol. Plant Microbe Interact.">
        <title>Global aspects of pacC regulation of pathogenicity genes in Colletotrichum gloeosporioides as revealed by transcriptome analysis.</title>
        <authorList>
            <person name="Alkan N."/>
            <person name="Meng X."/>
            <person name="Friedlander G."/>
            <person name="Reuveni E."/>
            <person name="Sukno S."/>
            <person name="Sherman A."/>
            <person name="Thon M."/>
            <person name="Fluhr R."/>
            <person name="Prusky D."/>
        </authorList>
    </citation>
    <scope>NUCLEOTIDE SEQUENCE [LARGE SCALE GENOMIC DNA]</scope>
    <source>
        <strain evidence="3">Cg-14</strain>
    </source>
</reference>
<organism evidence="2 3">
    <name type="scientific">Colletotrichum gloeosporioides (strain Cg-14)</name>
    <name type="common">Anthracnose fungus</name>
    <name type="synonym">Glomerella cingulata</name>
    <dbReference type="NCBI Taxonomy" id="1237896"/>
    <lineage>
        <taxon>Eukaryota</taxon>
        <taxon>Fungi</taxon>
        <taxon>Dikarya</taxon>
        <taxon>Ascomycota</taxon>
        <taxon>Pezizomycotina</taxon>
        <taxon>Sordariomycetes</taxon>
        <taxon>Hypocreomycetidae</taxon>
        <taxon>Glomerellales</taxon>
        <taxon>Glomerellaceae</taxon>
        <taxon>Colletotrichum</taxon>
        <taxon>Colletotrichum gloeosporioides species complex</taxon>
    </lineage>
</organism>
<evidence type="ECO:0000256" key="1">
    <source>
        <dbReference type="SAM" id="MobiDB-lite"/>
    </source>
</evidence>
<dbReference type="EMBL" id="AMYD01002571">
    <property type="protein sequence ID" value="EQB48604.1"/>
    <property type="molecule type" value="Genomic_DNA"/>
</dbReference>